<keyword evidence="1 7" id="KW-0436">Ligase</keyword>
<dbReference type="SUPFAM" id="SSF52374">
    <property type="entry name" value="Nucleotidylyl transferase"/>
    <property type="match status" value="1"/>
</dbReference>
<keyword evidence="4" id="KW-0862">Zinc</keyword>
<protein>
    <submittedName>
        <fullName evidence="9">tRNA glutamyl-Q(34) synthetase GluQRS</fullName>
    </submittedName>
</protein>
<dbReference type="EMBL" id="QEQK01000004">
    <property type="protein sequence ID" value="PWN56785.1"/>
    <property type="molecule type" value="Genomic_DNA"/>
</dbReference>
<dbReference type="GO" id="GO:0005524">
    <property type="term" value="F:ATP binding"/>
    <property type="evidence" value="ECO:0007669"/>
    <property type="project" value="UniProtKB-KW"/>
</dbReference>
<evidence type="ECO:0000313" key="9">
    <source>
        <dbReference type="EMBL" id="PWN56785.1"/>
    </source>
</evidence>
<dbReference type="Gene3D" id="3.40.50.620">
    <property type="entry name" value="HUPs"/>
    <property type="match status" value="1"/>
</dbReference>
<dbReference type="Pfam" id="PF00749">
    <property type="entry name" value="tRNA-synt_1c"/>
    <property type="match status" value="1"/>
</dbReference>
<dbReference type="PRINTS" id="PR00987">
    <property type="entry name" value="TRNASYNTHGLU"/>
</dbReference>
<sequence length="294" mass="32184">MVTYIGRFAPSPTGPLHRGSVVAAAASYLDARAHDGRWQLRIEDLDTGRCDPDVARTMINTLAQLGMQADEPVYWQSRRQSTYQQAFQSLSAAGLVYGCACTRAQVRRHAPRPGVYAGTCRSGLSDGRVARCSRVRIDQLEDRFIDRLAGPQHSLQGRDYGDPVVLRADGSYAYVLAGAVDDAECGITDVVRGDDLLPTTATQRCLLTLLGLPTPRYAHVPVVRGADGRKLSKQNHAPAIDPMQPIETIRAAFRALGLPETITAAREAKTLPELWQAGVIAWRERLSQLNSHRS</sequence>
<name>A0A363UMX0_9GAMM</name>
<comment type="caution">
    <text evidence="9">The sequence shown here is derived from an EMBL/GenBank/DDBJ whole genome shotgun (WGS) entry which is preliminary data.</text>
</comment>
<evidence type="ECO:0000256" key="6">
    <source>
        <dbReference type="ARBA" id="ARBA00023146"/>
    </source>
</evidence>
<dbReference type="InterPro" id="IPR049940">
    <property type="entry name" value="GluQ/Sye"/>
</dbReference>
<dbReference type="AlphaFoldDB" id="A0A363UMX0"/>
<gene>
    <name evidence="9" type="ORF">DEH80_04995</name>
</gene>
<dbReference type="PANTHER" id="PTHR43311:SF1">
    <property type="entry name" value="GLUTAMYL-Q TRNA(ASP) SYNTHETASE"/>
    <property type="match status" value="1"/>
</dbReference>
<evidence type="ECO:0000256" key="1">
    <source>
        <dbReference type="ARBA" id="ARBA00022598"/>
    </source>
</evidence>
<dbReference type="OrthoDB" id="9807503at2"/>
<evidence type="ECO:0000256" key="5">
    <source>
        <dbReference type="ARBA" id="ARBA00022840"/>
    </source>
</evidence>
<keyword evidence="6 7" id="KW-0030">Aminoacyl-tRNA synthetase</keyword>
<evidence type="ECO:0000256" key="3">
    <source>
        <dbReference type="ARBA" id="ARBA00022741"/>
    </source>
</evidence>
<dbReference type="InterPro" id="IPR022380">
    <property type="entry name" value="Glu-Q_tRNA(Asp)_Synthase"/>
</dbReference>
<evidence type="ECO:0000256" key="4">
    <source>
        <dbReference type="ARBA" id="ARBA00022833"/>
    </source>
</evidence>
<accession>A0A363UMX0</accession>
<keyword evidence="10" id="KW-1185">Reference proteome</keyword>
<proteinExistence type="inferred from homology"/>
<dbReference type="InterPro" id="IPR000924">
    <property type="entry name" value="Glu/Gln-tRNA-synth"/>
</dbReference>
<comment type="similarity">
    <text evidence="7">Belongs to the class-I aminoacyl-tRNA synthetase family.</text>
</comment>
<keyword evidence="3 7" id="KW-0547">Nucleotide-binding</keyword>
<evidence type="ECO:0000256" key="2">
    <source>
        <dbReference type="ARBA" id="ARBA00022723"/>
    </source>
</evidence>
<dbReference type="GO" id="GO:0006424">
    <property type="term" value="P:glutamyl-tRNA aminoacylation"/>
    <property type="evidence" value="ECO:0007669"/>
    <property type="project" value="InterPro"/>
</dbReference>
<feature type="domain" description="Glutamyl/glutaminyl-tRNA synthetase class Ib catalytic" evidence="8">
    <location>
        <begin position="7"/>
        <end position="237"/>
    </location>
</feature>
<dbReference type="NCBIfam" id="NF004314">
    <property type="entry name" value="PRK05710.1-3"/>
    <property type="match status" value="1"/>
</dbReference>
<organism evidence="9 10">
    <name type="scientific">Abyssibacter profundi</name>
    <dbReference type="NCBI Taxonomy" id="2182787"/>
    <lineage>
        <taxon>Bacteria</taxon>
        <taxon>Pseudomonadati</taxon>
        <taxon>Pseudomonadota</taxon>
        <taxon>Gammaproteobacteria</taxon>
        <taxon>Chromatiales</taxon>
        <taxon>Oceanococcaceae</taxon>
        <taxon>Abyssibacter</taxon>
    </lineage>
</organism>
<dbReference type="InterPro" id="IPR020058">
    <property type="entry name" value="Glu/Gln-tRNA-synth_Ib_cat-dom"/>
</dbReference>
<dbReference type="GO" id="GO:0004818">
    <property type="term" value="F:glutamate-tRNA ligase activity"/>
    <property type="evidence" value="ECO:0007669"/>
    <property type="project" value="TreeGrafter"/>
</dbReference>
<dbReference type="InterPro" id="IPR014729">
    <property type="entry name" value="Rossmann-like_a/b/a_fold"/>
</dbReference>
<keyword evidence="7" id="KW-0648">Protein biosynthesis</keyword>
<keyword evidence="5 7" id="KW-0067">ATP-binding</keyword>
<dbReference type="GO" id="GO:0008270">
    <property type="term" value="F:zinc ion binding"/>
    <property type="evidence" value="ECO:0007669"/>
    <property type="project" value="InterPro"/>
</dbReference>
<evidence type="ECO:0000256" key="7">
    <source>
        <dbReference type="RuleBase" id="RU363037"/>
    </source>
</evidence>
<evidence type="ECO:0000259" key="8">
    <source>
        <dbReference type="Pfam" id="PF00749"/>
    </source>
</evidence>
<dbReference type="GO" id="GO:0006400">
    <property type="term" value="P:tRNA modification"/>
    <property type="evidence" value="ECO:0007669"/>
    <property type="project" value="InterPro"/>
</dbReference>
<reference evidence="9 10" key="1">
    <citation type="submission" date="2018-05" db="EMBL/GenBank/DDBJ databases">
        <title>Abyssibacter profundi OUC007T gen. nov., sp. nov, a marine bacterium isolated from seawater of the Mariana Trench.</title>
        <authorList>
            <person name="Zhou S."/>
        </authorList>
    </citation>
    <scope>NUCLEOTIDE SEQUENCE [LARGE SCALE GENOMIC DNA]</scope>
    <source>
        <strain evidence="9 10">OUC007</strain>
    </source>
</reference>
<dbReference type="GO" id="GO:0005829">
    <property type="term" value="C:cytosol"/>
    <property type="evidence" value="ECO:0007669"/>
    <property type="project" value="TreeGrafter"/>
</dbReference>
<dbReference type="Proteomes" id="UP000251800">
    <property type="component" value="Unassembled WGS sequence"/>
</dbReference>
<dbReference type="PANTHER" id="PTHR43311">
    <property type="entry name" value="GLUTAMATE--TRNA LIGASE"/>
    <property type="match status" value="1"/>
</dbReference>
<keyword evidence="2" id="KW-0479">Metal-binding</keyword>
<evidence type="ECO:0000313" key="10">
    <source>
        <dbReference type="Proteomes" id="UP000251800"/>
    </source>
</evidence>
<dbReference type="NCBIfam" id="TIGR03838">
    <property type="entry name" value="queuosine_YadB"/>
    <property type="match status" value="1"/>
</dbReference>